<accession>A0A4R5U405</accession>
<evidence type="ECO:0000313" key="3">
    <source>
        <dbReference type="EMBL" id="TDK28460.1"/>
    </source>
</evidence>
<keyword evidence="2" id="KW-0732">Signal</keyword>
<gene>
    <name evidence="3" type="ORF">E2F46_00780</name>
</gene>
<dbReference type="PROSITE" id="PS51257">
    <property type="entry name" value="PROKAR_LIPOPROTEIN"/>
    <property type="match status" value="1"/>
</dbReference>
<keyword evidence="4" id="KW-1185">Reference proteome</keyword>
<dbReference type="Pfam" id="PF04170">
    <property type="entry name" value="NlpE"/>
    <property type="match status" value="1"/>
</dbReference>
<reference evidence="3 4" key="1">
    <citation type="submission" date="2019-03" db="EMBL/GenBank/DDBJ databases">
        <title>Luteimonas zhaokaii sp.nov., isolated from the rectal contents of Plateau pika in Yushu, Qinghai Province, China.</title>
        <authorList>
            <person name="Zhang G."/>
        </authorList>
    </citation>
    <scope>NUCLEOTIDE SEQUENCE [LARGE SCALE GENOMIC DNA]</scope>
    <source>
        <strain evidence="3 4">B9</strain>
    </source>
</reference>
<name>A0A4R5U405_9GAMM</name>
<evidence type="ECO:0000313" key="4">
    <source>
        <dbReference type="Proteomes" id="UP000294796"/>
    </source>
</evidence>
<dbReference type="AlphaFoldDB" id="A0A4R5U405"/>
<protein>
    <submittedName>
        <fullName evidence="3">Copper resistance protein NlpE</fullName>
    </submittedName>
</protein>
<dbReference type="Proteomes" id="UP000294796">
    <property type="component" value="Unassembled WGS sequence"/>
</dbReference>
<organism evidence="3 4">
    <name type="scientific">Luteimonas aestuarii</name>
    <dbReference type="NCBI Taxonomy" id="453837"/>
    <lineage>
        <taxon>Bacteria</taxon>
        <taxon>Pseudomonadati</taxon>
        <taxon>Pseudomonadota</taxon>
        <taxon>Gammaproteobacteria</taxon>
        <taxon>Lysobacterales</taxon>
        <taxon>Lysobacteraceae</taxon>
        <taxon>Luteimonas</taxon>
    </lineage>
</organism>
<dbReference type="InterPro" id="IPR007298">
    <property type="entry name" value="Cu-R_lipoprotein_NlpE"/>
</dbReference>
<proteinExistence type="predicted"/>
<feature type="chain" id="PRO_5020219575" evidence="2">
    <location>
        <begin position="32"/>
        <end position="185"/>
    </location>
</feature>
<sequence length="185" mass="19707">MTASKSRFRMSLRSLPLSLTLALAICACQPAADKSTDIDTGGAATANATTTTPEAQPGRDPLLEGSDAIAIEHHSRPEPAGFDRRAFAGMFSGTLPCADCPGIDTRLHIADDGTFHLTEAYRDRGNAQTAGTWTVDAAGTRLLLDPDVKDAPDRHLSIVSNDELRALDPEGNAIDSTLDHLLRRD</sequence>
<feature type="region of interest" description="Disordered" evidence="1">
    <location>
        <begin position="37"/>
        <end position="62"/>
    </location>
</feature>
<comment type="caution">
    <text evidence="3">The sequence shown here is derived from an EMBL/GenBank/DDBJ whole genome shotgun (WGS) entry which is preliminary data.</text>
</comment>
<evidence type="ECO:0000256" key="2">
    <source>
        <dbReference type="SAM" id="SignalP"/>
    </source>
</evidence>
<feature type="signal peptide" evidence="2">
    <location>
        <begin position="1"/>
        <end position="31"/>
    </location>
</feature>
<dbReference type="OrthoDB" id="5348860at2"/>
<feature type="compositionally biased region" description="Low complexity" evidence="1">
    <location>
        <begin position="40"/>
        <end position="52"/>
    </location>
</feature>
<dbReference type="EMBL" id="SMTF01000001">
    <property type="protein sequence ID" value="TDK28460.1"/>
    <property type="molecule type" value="Genomic_DNA"/>
</dbReference>
<dbReference type="Gene3D" id="2.40.128.640">
    <property type="match status" value="1"/>
</dbReference>
<evidence type="ECO:0000256" key="1">
    <source>
        <dbReference type="SAM" id="MobiDB-lite"/>
    </source>
</evidence>